<reference evidence="1" key="1">
    <citation type="submission" date="2023-10" db="EMBL/GenBank/DDBJ databases">
        <title>Amphibacter perezi, gen. nov., sp. nov. a novel taxa of the family Comamonadaceae, class Betaproteobacteria isolated from the skin microbiota of Pelophylax perezi from different populations.</title>
        <authorList>
            <person name="Costa S."/>
            <person name="Proenca D.N."/>
            <person name="Lopes I."/>
            <person name="Morais P.V."/>
        </authorList>
    </citation>
    <scope>NUCLEOTIDE SEQUENCE</scope>
    <source>
        <strain evidence="1">SL12-8</strain>
    </source>
</reference>
<sequence length="150" mass="16007">MLKGISPLLIPDLLALLCDMGHGDEIIIADANFTARSLAQGKPVVRLPGAGVLQVVQAVMPLFPLDRAVDQPVTFMQVCQLPPGDTSQVQRDVIQALAASGETTAAGCQALERFAFYERCRSAFAVIHTGEMQPYANFILKKGVIADALA</sequence>
<protein>
    <submittedName>
        <fullName evidence="1">RbsD/FucU domain-containing protein</fullName>
    </submittedName>
</protein>
<dbReference type="Proteomes" id="UP001364695">
    <property type="component" value="Unassembled WGS sequence"/>
</dbReference>
<accession>A0ACC6P0Y1</accession>
<evidence type="ECO:0000313" key="1">
    <source>
        <dbReference type="EMBL" id="MEJ7137864.1"/>
    </source>
</evidence>
<gene>
    <name evidence="1" type="ORF">RV045_05370</name>
</gene>
<dbReference type="EMBL" id="JAWDIE010000006">
    <property type="protein sequence ID" value="MEJ7137864.1"/>
    <property type="molecule type" value="Genomic_DNA"/>
</dbReference>
<comment type="caution">
    <text evidence="1">The sequence shown here is derived from an EMBL/GenBank/DDBJ whole genome shotgun (WGS) entry which is preliminary data.</text>
</comment>
<organism evidence="1 2">
    <name type="scientific">Amphibiibacter pelophylacis</name>
    <dbReference type="NCBI Taxonomy" id="1799477"/>
    <lineage>
        <taxon>Bacteria</taxon>
        <taxon>Pseudomonadati</taxon>
        <taxon>Pseudomonadota</taxon>
        <taxon>Betaproteobacteria</taxon>
        <taxon>Burkholderiales</taxon>
        <taxon>Sphaerotilaceae</taxon>
        <taxon>Amphibiibacter</taxon>
    </lineage>
</organism>
<name>A0ACC6P0Y1_9BURK</name>
<proteinExistence type="predicted"/>
<evidence type="ECO:0000313" key="2">
    <source>
        <dbReference type="Proteomes" id="UP001364695"/>
    </source>
</evidence>
<keyword evidence="2" id="KW-1185">Reference proteome</keyword>